<accession>A0AC35U0A7</accession>
<protein>
    <submittedName>
        <fullName evidence="2">Histone deacetylase</fullName>
    </submittedName>
</protein>
<sequence>MASKSKITYYYHKDVGKFHYGCRHPMKPSRLELTHSLVLNYDLDKYMTMIEPSPCSSLEMEAFHSREYIDFLKNISPKNKEDLQEKTKGFCFIEDCPVFDGIFDFCALYSGGSVEGAQKLNRKESEIVINFPGGLHHAKKAEASGFCYVNDIVLAILELLKRHPRVLYIDIDIHHGDGVQEAFNLTDRVMTASFHKYGNGFFPCTGDMWDIGIDRGRYFSVNVPLREGIDDTTYHSLFKPVIRKIMERFDPSAVVLQCGSDSLGGDRLGQFNLSFDGHGECVKFVKSFGLPTMIVGGGGYTPKNVARAWANETAIIVEKDDSLPAEIPDGCEFKAMFGPDYLLKPKLDKRLENANTSEYLNALKELLFQNLDLLQGAPSVQMQPLLAHSFNVDKLKHKEELRLESIDNNARLRDRDPD</sequence>
<dbReference type="Proteomes" id="UP000095286">
    <property type="component" value="Unplaced"/>
</dbReference>
<reference evidence="2" key="1">
    <citation type="submission" date="2016-11" db="UniProtKB">
        <authorList>
            <consortium name="WormBaseParasite"/>
        </authorList>
    </citation>
    <scope>IDENTIFICATION</scope>
    <source>
        <strain evidence="2">KR3021</strain>
    </source>
</reference>
<proteinExistence type="predicted"/>
<evidence type="ECO:0000313" key="2">
    <source>
        <dbReference type="WBParaSite" id="RSKR_0000660400.1"/>
    </source>
</evidence>
<dbReference type="WBParaSite" id="RSKR_0000660400.1">
    <property type="protein sequence ID" value="RSKR_0000660400.1"/>
    <property type="gene ID" value="RSKR_0000660400"/>
</dbReference>
<name>A0AC35U0A7_9BILA</name>
<organism evidence="1 2">
    <name type="scientific">Rhabditophanes sp. KR3021</name>
    <dbReference type="NCBI Taxonomy" id="114890"/>
    <lineage>
        <taxon>Eukaryota</taxon>
        <taxon>Metazoa</taxon>
        <taxon>Ecdysozoa</taxon>
        <taxon>Nematoda</taxon>
        <taxon>Chromadorea</taxon>
        <taxon>Rhabditida</taxon>
        <taxon>Tylenchina</taxon>
        <taxon>Panagrolaimomorpha</taxon>
        <taxon>Strongyloidoidea</taxon>
        <taxon>Alloionematidae</taxon>
        <taxon>Rhabditophanes</taxon>
    </lineage>
</organism>
<evidence type="ECO:0000313" key="1">
    <source>
        <dbReference type="Proteomes" id="UP000095286"/>
    </source>
</evidence>